<dbReference type="EMBL" id="DS963413">
    <property type="protein sequence ID" value="EEC19540.1"/>
    <property type="molecule type" value="Genomic_DNA"/>
</dbReference>
<dbReference type="FunFam" id="3.40.50.1820:FF:000096">
    <property type="entry name" value="Carboxypeptidase vitellogenic-like"/>
    <property type="match status" value="1"/>
</dbReference>
<reference evidence="8" key="2">
    <citation type="submission" date="2020-05" db="UniProtKB">
        <authorList>
            <consortium name="EnsemblMetazoa"/>
        </authorList>
    </citation>
    <scope>IDENTIFICATION</scope>
    <source>
        <strain evidence="8">wikel</strain>
    </source>
</reference>
<sequence>RRSVNNTGDQPGDPENQPLFLTPLIEAGRLDEAKSLSRVGSLGDVEDVPSYAGFLTVQPDMGSNMFFWFFPAKESSETAPVILWLSGGPGSSSMYGLFTEHGPFFVDDDGNPKLRELTWTRSFSVLYVDNPVGTGYSFTEKDQGYANNQTDVGRDMLEALQQFFTLFQELADNEFYVCGDSFGGKFAVTVAYAIHTAVQPRVRIHLKGITIGDGPVEMESMLDYADYFYQIGLVDRNQAAVFRHLCDEVKHDIENERYADAVKKFDSILPCYRNTTCYFRKVTGFQSDFNFLHTVTPKSSENFVEFVQTPVVRGAIHVGSLPFHSASIVAYHLFEDLAKSAKPWLSTLMEEYKVLIYNGQLDIIIPYPLTANMISTISWSGAEEFNEAPRKIWWSPNQQNVSGYVRQVGNFTEILVRNAGHLVPQDQPEVALDMMTKFIRRQVFVPR</sequence>
<proteinExistence type="inferred from homology"/>
<evidence type="ECO:0000256" key="2">
    <source>
        <dbReference type="ARBA" id="ARBA00022645"/>
    </source>
</evidence>
<gene>
    <name evidence="8" type="primary">8042859</name>
    <name evidence="7" type="ORF">IscW_ISCW014727</name>
</gene>
<evidence type="ECO:0000256" key="3">
    <source>
        <dbReference type="ARBA" id="ARBA00022670"/>
    </source>
</evidence>
<reference evidence="7 9" key="1">
    <citation type="submission" date="2008-03" db="EMBL/GenBank/DDBJ databases">
        <title>Annotation of Ixodes scapularis.</title>
        <authorList>
            <consortium name="Ixodes scapularis Genome Project Consortium"/>
            <person name="Caler E."/>
            <person name="Hannick L.I."/>
            <person name="Bidwell S."/>
            <person name="Joardar V."/>
            <person name="Thiagarajan M."/>
            <person name="Amedeo P."/>
            <person name="Galinsky K.J."/>
            <person name="Schobel S."/>
            <person name="Inman J."/>
            <person name="Hostetler J."/>
            <person name="Miller J."/>
            <person name="Hammond M."/>
            <person name="Megy K."/>
            <person name="Lawson D."/>
            <person name="Kodira C."/>
            <person name="Sutton G."/>
            <person name="Meyer J."/>
            <person name="Hill C.A."/>
            <person name="Birren B."/>
            <person name="Nene V."/>
            <person name="Collins F."/>
            <person name="Alarcon-Chaidez F."/>
            <person name="Wikel S."/>
            <person name="Strausberg R."/>
        </authorList>
    </citation>
    <scope>NUCLEOTIDE SEQUENCE [LARGE SCALE GENOMIC DNA]</scope>
    <source>
        <strain evidence="9">Wikel</strain>
        <strain evidence="7">Wikel colony</strain>
    </source>
</reference>
<protein>
    <submittedName>
        <fullName evidence="7 8">Serine carboxypeptidase, putative</fullName>
        <ecNumber evidence="7">3.4.16.5</ecNumber>
    </submittedName>
</protein>
<dbReference type="PANTHER" id="PTHR11802:SF472">
    <property type="entry name" value="SERINE CARBOXYPEPTIDASE CPVL-RELATED"/>
    <property type="match status" value="1"/>
</dbReference>
<keyword evidence="4" id="KW-0732">Signal</keyword>
<keyword evidence="6" id="KW-0325">Glycoprotein</keyword>
<accession>B7QL18</accession>
<dbReference type="EnsemblMetazoa" id="ISCW014727-RA">
    <property type="protein sequence ID" value="ISCW014727-PA"/>
    <property type="gene ID" value="ISCW014727"/>
</dbReference>
<comment type="similarity">
    <text evidence="1">Belongs to the peptidase S10 family.</text>
</comment>
<dbReference type="PRINTS" id="PR00724">
    <property type="entry name" value="CRBOXYPTASEC"/>
</dbReference>
<dbReference type="EMBL" id="ABJB011125875">
    <property type="status" value="NOT_ANNOTATED_CDS"/>
    <property type="molecule type" value="Genomic_DNA"/>
</dbReference>
<dbReference type="Pfam" id="PF00450">
    <property type="entry name" value="Peptidase_S10"/>
    <property type="match status" value="1"/>
</dbReference>
<dbReference type="FunCoup" id="B7QL18">
    <property type="interactions" value="49"/>
</dbReference>
<dbReference type="InterPro" id="IPR001563">
    <property type="entry name" value="Peptidase_S10"/>
</dbReference>
<keyword evidence="2 7" id="KW-0121">Carboxypeptidase</keyword>
<dbReference type="VEuPathDB" id="VectorBase:ISCW014727"/>
<dbReference type="SUPFAM" id="SSF53474">
    <property type="entry name" value="alpha/beta-Hydrolases"/>
    <property type="match status" value="1"/>
</dbReference>
<dbReference type="PANTHER" id="PTHR11802">
    <property type="entry name" value="SERINE PROTEASE FAMILY S10 SERINE CARBOXYPEPTIDASE"/>
    <property type="match status" value="1"/>
</dbReference>
<dbReference type="PROSITE" id="PS00560">
    <property type="entry name" value="CARBOXYPEPT_SER_HIS"/>
    <property type="match status" value="1"/>
</dbReference>
<dbReference type="VEuPathDB" id="VectorBase:ISCI014727"/>
<dbReference type="EC" id="3.4.16.5" evidence="7"/>
<dbReference type="OrthoDB" id="443318at2759"/>
<dbReference type="InterPro" id="IPR029058">
    <property type="entry name" value="AB_hydrolase_fold"/>
</dbReference>
<dbReference type="MEROPS" id="S10.003"/>
<dbReference type="InterPro" id="IPR033124">
    <property type="entry name" value="Ser_caboxypep_his_AS"/>
</dbReference>
<dbReference type="HOGENOM" id="CLU_008523_10_1_1"/>
<evidence type="ECO:0000313" key="7">
    <source>
        <dbReference type="EMBL" id="EEC19540.1"/>
    </source>
</evidence>
<feature type="non-terminal residue" evidence="7">
    <location>
        <position position="447"/>
    </location>
</feature>
<name>B7QL18_IXOSC</name>
<dbReference type="GO" id="GO:0006508">
    <property type="term" value="P:proteolysis"/>
    <property type="evidence" value="ECO:0007669"/>
    <property type="project" value="UniProtKB-KW"/>
</dbReference>
<dbReference type="VEuPathDB" id="VectorBase:ISCP_017039"/>
<dbReference type="GO" id="GO:0004185">
    <property type="term" value="F:serine-type carboxypeptidase activity"/>
    <property type="evidence" value="ECO:0000318"/>
    <property type="project" value="GO_Central"/>
</dbReference>
<feature type="non-terminal residue" evidence="7">
    <location>
        <position position="1"/>
    </location>
</feature>
<organism>
    <name type="scientific">Ixodes scapularis</name>
    <name type="common">Black-legged tick</name>
    <name type="synonym">Deer tick</name>
    <dbReference type="NCBI Taxonomy" id="6945"/>
    <lineage>
        <taxon>Eukaryota</taxon>
        <taxon>Metazoa</taxon>
        <taxon>Ecdysozoa</taxon>
        <taxon>Arthropoda</taxon>
        <taxon>Chelicerata</taxon>
        <taxon>Arachnida</taxon>
        <taxon>Acari</taxon>
        <taxon>Parasitiformes</taxon>
        <taxon>Ixodida</taxon>
        <taxon>Ixodoidea</taxon>
        <taxon>Ixodidae</taxon>
        <taxon>Ixodinae</taxon>
        <taxon>Ixodes</taxon>
    </lineage>
</organism>
<evidence type="ECO:0000313" key="9">
    <source>
        <dbReference type="Proteomes" id="UP000001555"/>
    </source>
</evidence>
<evidence type="ECO:0000256" key="4">
    <source>
        <dbReference type="ARBA" id="ARBA00022729"/>
    </source>
</evidence>
<dbReference type="Proteomes" id="UP000001555">
    <property type="component" value="Unassembled WGS sequence"/>
</dbReference>
<evidence type="ECO:0000256" key="6">
    <source>
        <dbReference type="ARBA" id="ARBA00023180"/>
    </source>
</evidence>
<keyword evidence="9" id="KW-1185">Reference proteome</keyword>
<keyword evidence="5 7" id="KW-0378">Hydrolase</keyword>
<evidence type="ECO:0000256" key="1">
    <source>
        <dbReference type="ARBA" id="ARBA00009431"/>
    </source>
</evidence>
<dbReference type="PaxDb" id="6945-B7QL18"/>
<evidence type="ECO:0000256" key="5">
    <source>
        <dbReference type="ARBA" id="ARBA00022801"/>
    </source>
</evidence>
<evidence type="ECO:0000313" key="8">
    <source>
        <dbReference type="EnsemblMetazoa" id="ISCW014727-PA"/>
    </source>
</evidence>
<keyword evidence="3" id="KW-0645">Protease</keyword>
<dbReference type="Gene3D" id="3.40.50.1820">
    <property type="entry name" value="alpha/beta hydrolase"/>
    <property type="match status" value="1"/>
</dbReference>
<dbReference type="AlphaFoldDB" id="B7QL18"/>